<evidence type="ECO:0000256" key="7">
    <source>
        <dbReference type="ARBA" id="ARBA00023180"/>
    </source>
</evidence>
<evidence type="ECO:0000256" key="8">
    <source>
        <dbReference type="SAM" id="SignalP"/>
    </source>
</evidence>
<dbReference type="PANTHER" id="PTHR12106">
    <property type="entry name" value="SORTILIN RELATED"/>
    <property type="match status" value="1"/>
</dbReference>
<keyword evidence="6" id="KW-0472">Membrane</keyword>
<reference evidence="10" key="1">
    <citation type="journal article" date="2019" name="G3 (Bethesda)">
        <title>Genome Assemblies of Two Rare Opportunistic Yeast Pathogens: Diutina rugosa (syn. Candida rugosa) and Trichomonascus ciferrii (syn. Candida ciferrii).</title>
        <authorList>
            <person name="Mixao V."/>
            <person name="Saus E."/>
            <person name="Hansen A.P."/>
            <person name="Lass-Florl C."/>
            <person name="Gabaldon T."/>
        </authorList>
    </citation>
    <scope>NUCLEOTIDE SEQUENCE</scope>
    <source>
        <strain evidence="10">CBS 4856</strain>
    </source>
</reference>
<evidence type="ECO:0000256" key="3">
    <source>
        <dbReference type="ARBA" id="ARBA00022692"/>
    </source>
</evidence>
<dbReference type="SUPFAM" id="SSF110296">
    <property type="entry name" value="Oligoxyloglucan reducing end-specific cellobiohydrolase"/>
    <property type="match status" value="1"/>
</dbReference>
<dbReference type="PANTHER" id="PTHR12106:SF27">
    <property type="entry name" value="SORTILIN-RELATED RECEPTOR"/>
    <property type="match status" value="1"/>
</dbReference>
<dbReference type="AlphaFoldDB" id="A0A642UF00"/>
<dbReference type="InterPro" id="IPR006581">
    <property type="entry name" value="VPS10"/>
</dbReference>
<keyword evidence="5" id="KW-0677">Repeat</keyword>
<evidence type="ECO:0000256" key="1">
    <source>
        <dbReference type="ARBA" id="ARBA00004370"/>
    </source>
</evidence>
<keyword evidence="7" id="KW-0325">Glycoprotein</keyword>
<comment type="caution">
    <text evidence="10">The sequence shown here is derived from an EMBL/GenBank/DDBJ whole genome shotgun (WGS) entry which is preliminary data.</text>
</comment>
<proteinExistence type="inferred from homology"/>
<dbReference type="SUPFAM" id="SSF50939">
    <property type="entry name" value="Sialidases"/>
    <property type="match status" value="1"/>
</dbReference>
<dbReference type="InterPro" id="IPR050310">
    <property type="entry name" value="VPS10-sortilin"/>
</dbReference>
<feature type="signal peptide" evidence="8">
    <location>
        <begin position="1"/>
        <end position="26"/>
    </location>
</feature>
<dbReference type="InterPro" id="IPR031778">
    <property type="entry name" value="Sortilin_N"/>
</dbReference>
<accession>A0A642UF00</accession>
<gene>
    <name evidence="10" type="ORF">TRICI_006649</name>
</gene>
<dbReference type="GO" id="GO:0005794">
    <property type="term" value="C:Golgi apparatus"/>
    <property type="evidence" value="ECO:0007669"/>
    <property type="project" value="TreeGrafter"/>
</dbReference>
<evidence type="ECO:0000256" key="4">
    <source>
        <dbReference type="ARBA" id="ARBA00022729"/>
    </source>
</evidence>
<evidence type="ECO:0000313" key="10">
    <source>
        <dbReference type="EMBL" id="KAA8897815.1"/>
    </source>
</evidence>
<organism evidence="10 11">
    <name type="scientific">Trichomonascus ciferrii</name>
    <dbReference type="NCBI Taxonomy" id="44093"/>
    <lineage>
        <taxon>Eukaryota</taxon>
        <taxon>Fungi</taxon>
        <taxon>Dikarya</taxon>
        <taxon>Ascomycota</taxon>
        <taxon>Saccharomycotina</taxon>
        <taxon>Dipodascomycetes</taxon>
        <taxon>Dipodascales</taxon>
        <taxon>Trichomonascaceae</taxon>
        <taxon>Trichomonascus</taxon>
        <taxon>Trichomonascus ciferrii complex</taxon>
    </lineage>
</organism>
<dbReference type="Gene3D" id="2.10.70.80">
    <property type="match status" value="1"/>
</dbReference>
<dbReference type="GO" id="GO:0005829">
    <property type="term" value="C:cytosol"/>
    <property type="evidence" value="ECO:0007669"/>
    <property type="project" value="GOC"/>
</dbReference>
<name>A0A642UF00_9ASCO</name>
<dbReference type="EMBL" id="SWFS01000554">
    <property type="protein sequence ID" value="KAA8897815.1"/>
    <property type="molecule type" value="Genomic_DNA"/>
</dbReference>
<dbReference type="InterPro" id="IPR031777">
    <property type="entry name" value="Sortilin_C"/>
</dbReference>
<dbReference type="Proteomes" id="UP000761534">
    <property type="component" value="Unassembled WGS sequence"/>
</dbReference>
<comment type="similarity">
    <text evidence="2">Belongs to the VPS10-related sortilin family.</text>
</comment>
<dbReference type="VEuPathDB" id="FungiDB:TRICI_006649"/>
<evidence type="ECO:0000256" key="6">
    <source>
        <dbReference type="ARBA" id="ARBA00023136"/>
    </source>
</evidence>
<dbReference type="SMART" id="SM00602">
    <property type="entry name" value="VPS10"/>
    <property type="match status" value="1"/>
</dbReference>
<dbReference type="GO" id="GO:0016020">
    <property type="term" value="C:membrane"/>
    <property type="evidence" value="ECO:0007669"/>
    <property type="project" value="UniProtKB-SubCell"/>
</dbReference>
<dbReference type="InterPro" id="IPR036278">
    <property type="entry name" value="Sialidase_sf"/>
</dbReference>
<dbReference type="GO" id="GO:0006895">
    <property type="term" value="P:Golgi to endosome transport"/>
    <property type="evidence" value="ECO:0007669"/>
    <property type="project" value="TreeGrafter"/>
</dbReference>
<protein>
    <recommendedName>
        <fullName evidence="9">VPS10 domain-containing protein</fullName>
    </recommendedName>
</protein>
<dbReference type="Gene3D" id="2.130.10.10">
    <property type="entry name" value="YVTN repeat-like/Quinoprotein amine dehydrogenase"/>
    <property type="match status" value="2"/>
</dbReference>
<feature type="domain" description="VPS10" evidence="9">
    <location>
        <begin position="48"/>
        <end position="680"/>
    </location>
</feature>
<dbReference type="GO" id="GO:0006623">
    <property type="term" value="P:protein targeting to vacuole"/>
    <property type="evidence" value="ECO:0007669"/>
    <property type="project" value="TreeGrafter"/>
</dbReference>
<dbReference type="GO" id="GO:0006896">
    <property type="term" value="P:Golgi to vacuole transport"/>
    <property type="evidence" value="ECO:0007669"/>
    <property type="project" value="TreeGrafter"/>
</dbReference>
<sequence>MSYQRRSLLYTVVVLVALLLIDCAEAFEPKVSESELPNAPKNIVYFNDSSIILYHADGQGQLFRSEDDGSSWKEVKVDGPVNSLIPHPFDDNRAFAITTGKKHYTTVDKGKTWKEFEIPHITGLHVVPFAFHAEEPDYILLSAMVCPNDDIASPKCTPKYFYTTDSFQSSKELVDAHDCQFARSAKGFESGEKDTIVCMINPRDNTLGSVISERRLAISHDFFKSRDYVKLDSDNDENEITGVVGFGAISKFFLCTVATSSENHRTGDAVKLIVSKDLEKWEQVRFSDERSISENAYTVLESSDTSLHVDVLTDPESSTGTFYTSNSDGTYFIKSLEHTNRNRLGLVDMEKIEGIDGVLIANVVDNPSAGHGEPRRVRSKISYDDGRNWNYLHTDFCKGDEGCGLNVHSVVDHRNIGRIFSSPAPGIIAGIGNIGKELTDYNDGELYISRDSGLNWHKARPHAALYEFGDHGNVVVAADEGTPESIAYSLDGESWQDVKLKHNLRPKFLFTTPDSTSLKFVLVGQSTDHQRKFVSVAIDLTGVYDKKCEFKSDGSGDFEKWYARYNPKGEPNCLMGHKQYFWRKKANAKCYVGDLYHEQHASQENCKCVAYDYECDERFMRQKDACVPTPEYAKELSNCKEGTKYKRPSGYRLIPGNTCDKKDGLVLDAEVEVECGKDGLYFSNGNITHQSFELDGTIRDYFYLKAENGDSDETIILRNNHHQVFVTHDQGGEWEQVFKDEEFIGMYPHPHFPNNVYLITPQGKIYYSEDRAHSFNSFQVPASLNTIGMPLFSFHPKHPDWLLYVGEEGCSNPFSPNCKLTTYYTQDNGRKWNKLQEDCKQCRFVGGLKEPTDDNLIFCTKGYVQGGETKLKLVSSTNFFTEETTHFDDVIGYAHEQEFVVAATVGVYKNTEDKKY</sequence>
<evidence type="ECO:0000256" key="2">
    <source>
        <dbReference type="ARBA" id="ARBA00008251"/>
    </source>
</evidence>
<evidence type="ECO:0000256" key="5">
    <source>
        <dbReference type="ARBA" id="ARBA00022737"/>
    </source>
</evidence>
<dbReference type="Pfam" id="PF15901">
    <property type="entry name" value="Sortilin_C"/>
    <property type="match status" value="1"/>
</dbReference>
<keyword evidence="3" id="KW-0812">Transmembrane</keyword>
<keyword evidence="4 8" id="KW-0732">Signal</keyword>
<dbReference type="OrthoDB" id="443634at2759"/>
<dbReference type="Gene3D" id="3.30.60.270">
    <property type="match status" value="1"/>
</dbReference>
<feature type="chain" id="PRO_5025057654" description="VPS10 domain-containing protein" evidence="8">
    <location>
        <begin position="27"/>
        <end position="916"/>
    </location>
</feature>
<dbReference type="Pfam" id="PF15902">
    <property type="entry name" value="Sortilin-Vps10"/>
    <property type="match status" value="2"/>
</dbReference>
<comment type="subcellular location">
    <subcellularLocation>
        <location evidence="1">Membrane</location>
    </subcellularLocation>
</comment>
<dbReference type="InterPro" id="IPR015943">
    <property type="entry name" value="WD40/YVTN_repeat-like_dom_sf"/>
</dbReference>
<evidence type="ECO:0000313" key="11">
    <source>
        <dbReference type="Proteomes" id="UP000761534"/>
    </source>
</evidence>
<keyword evidence="11" id="KW-1185">Reference proteome</keyword>
<evidence type="ECO:0000259" key="9">
    <source>
        <dbReference type="SMART" id="SM00602"/>
    </source>
</evidence>